<gene>
    <name evidence="1" type="ORF">FB567DRAFT_311176</name>
</gene>
<evidence type="ECO:0000313" key="2">
    <source>
        <dbReference type="Proteomes" id="UP000813461"/>
    </source>
</evidence>
<sequence length="210" mass="23017">MSHAHNVRCYMLHICFGCLVQNQITIAVTTRGLAAESCQRYARNLCYVGSTAAIRQATWICSCGTRNGARLQRRFPAADSSAGHRVHGRDVVLMILLRIALSAIDVIGVEVRRMGLSIPEGCDETRTGGQDKRWLGSVVGERHVGLRPTISPTHAHRTFAYKSSASLGLFATSFCERLGVCRRCRTLHPTSGNVLLSLLSASVISELYYP</sequence>
<name>A0A8K0W0Q6_9PLEO</name>
<comment type="caution">
    <text evidence="1">The sequence shown here is derived from an EMBL/GenBank/DDBJ whole genome shotgun (WGS) entry which is preliminary data.</text>
</comment>
<accession>A0A8K0W0Q6</accession>
<dbReference type="Proteomes" id="UP000813461">
    <property type="component" value="Unassembled WGS sequence"/>
</dbReference>
<dbReference type="AlphaFoldDB" id="A0A8K0W0Q6"/>
<protein>
    <submittedName>
        <fullName evidence="1">Uncharacterized protein</fullName>
    </submittedName>
</protein>
<reference evidence="1" key="1">
    <citation type="journal article" date="2021" name="Nat. Commun.">
        <title>Genetic determinants of endophytism in the Arabidopsis root mycobiome.</title>
        <authorList>
            <person name="Mesny F."/>
            <person name="Miyauchi S."/>
            <person name="Thiergart T."/>
            <person name="Pickel B."/>
            <person name="Atanasova L."/>
            <person name="Karlsson M."/>
            <person name="Huettel B."/>
            <person name="Barry K.W."/>
            <person name="Haridas S."/>
            <person name="Chen C."/>
            <person name="Bauer D."/>
            <person name="Andreopoulos W."/>
            <person name="Pangilinan J."/>
            <person name="LaButti K."/>
            <person name="Riley R."/>
            <person name="Lipzen A."/>
            <person name="Clum A."/>
            <person name="Drula E."/>
            <person name="Henrissat B."/>
            <person name="Kohler A."/>
            <person name="Grigoriev I.V."/>
            <person name="Martin F.M."/>
            <person name="Hacquard S."/>
        </authorList>
    </citation>
    <scope>NUCLEOTIDE SEQUENCE</scope>
    <source>
        <strain evidence="1">MPI-SDFR-AT-0120</strain>
    </source>
</reference>
<organism evidence="1 2">
    <name type="scientific">Paraphoma chrysanthemicola</name>
    <dbReference type="NCBI Taxonomy" id="798071"/>
    <lineage>
        <taxon>Eukaryota</taxon>
        <taxon>Fungi</taxon>
        <taxon>Dikarya</taxon>
        <taxon>Ascomycota</taxon>
        <taxon>Pezizomycotina</taxon>
        <taxon>Dothideomycetes</taxon>
        <taxon>Pleosporomycetidae</taxon>
        <taxon>Pleosporales</taxon>
        <taxon>Pleosporineae</taxon>
        <taxon>Phaeosphaeriaceae</taxon>
        <taxon>Paraphoma</taxon>
    </lineage>
</organism>
<proteinExistence type="predicted"/>
<evidence type="ECO:0000313" key="1">
    <source>
        <dbReference type="EMBL" id="KAH7089855.1"/>
    </source>
</evidence>
<dbReference type="EMBL" id="JAGMVJ010000006">
    <property type="protein sequence ID" value="KAH7089855.1"/>
    <property type="molecule type" value="Genomic_DNA"/>
</dbReference>
<keyword evidence="2" id="KW-1185">Reference proteome</keyword>